<dbReference type="InterPro" id="IPR004268">
    <property type="entry name" value="MurJ"/>
</dbReference>
<feature type="transmembrane region" description="Helical" evidence="8">
    <location>
        <begin position="327"/>
        <end position="351"/>
    </location>
</feature>
<dbReference type="CDD" id="cd13123">
    <property type="entry name" value="MATE_MurJ_like"/>
    <property type="match status" value="1"/>
</dbReference>
<dbReference type="RefSeq" id="WP_062418289.1">
    <property type="nucleotide sequence ID" value="NZ_DF967974.1"/>
</dbReference>
<feature type="transmembrane region" description="Helical" evidence="8">
    <location>
        <begin position="127"/>
        <end position="152"/>
    </location>
</feature>
<feature type="transmembrane region" description="Helical" evidence="8">
    <location>
        <begin position="482"/>
        <end position="499"/>
    </location>
</feature>
<dbReference type="AlphaFoldDB" id="A0A0P6XN67"/>
<evidence type="ECO:0000256" key="2">
    <source>
        <dbReference type="ARBA" id="ARBA00022475"/>
    </source>
</evidence>
<feature type="transmembrane region" description="Helical" evidence="8">
    <location>
        <begin position="283"/>
        <end position="306"/>
    </location>
</feature>
<evidence type="ECO:0000256" key="1">
    <source>
        <dbReference type="ARBA" id="ARBA00004651"/>
    </source>
</evidence>
<dbReference type="GO" id="GO:0005886">
    <property type="term" value="C:plasma membrane"/>
    <property type="evidence" value="ECO:0007669"/>
    <property type="project" value="UniProtKB-SubCell"/>
</dbReference>
<dbReference type="EMBL" id="LGCM01000035">
    <property type="protein sequence ID" value="KPL81799.1"/>
    <property type="molecule type" value="Genomic_DNA"/>
</dbReference>
<comment type="caution">
    <text evidence="9">The sequence shown here is derived from an EMBL/GenBank/DDBJ whole genome shotgun (WGS) entry which is preliminary data.</text>
</comment>
<keyword evidence="10" id="KW-1185">Reference proteome</keyword>
<keyword evidence="4" id="KW-0133">Cell shape</keyword>
<sequence length="533" mass="56452">MTHLTRTSLLLAFFFAADKAVAILRQVVIARQFGLSPELDAFNVANNVPDLLFALISGGALAIAFIPVLTEVLTRQGREATWRVFSNVANLAFLVTAGLGLVVFAAARPMVEWELGIAPGFGGEQQALVITLMRLNLVATLIFSISGLVMAGLQANQHFLLPAMAPLLYNLGQIFGALVLSPEKGYQLGGVTLPAMGLGVYGLVYGVILGAILHLAIQIPGLIRYRFQWSFGLGLRTAEVQKVLRVMGPRLLSVFLVQLIFLVRDNLASRLAAGAVTALTYGWMIQQLPETLIGTAIGTALLPTLAEQVARKERLQFEQTLSRAVQVLTALTVPVAVVLGLGLRPLVAAAFGFDAAGTDLLMWATRGFLLGLIGHSLLEVAARSFYAQQDALTPLLGAVVNVTIYIALGSQLYRPLGPAGISLTDSVAFTVQAVLLLVLLGRPPVGIVRWIRSRFRTKDGAAAEDLRILTPVQLGTTPWRSLAAGLVSGGVVLAVQAAAGGLSPLLVGAASMAAGGAAALPVIWREIRILLKM</sequence>
<evidence type="ECO:0000256" key="7">
    <source>
        <dbReference type="ARBA" id="ARBA00023136"/>
    </source>
</evidence>
<evidence type="ECO:0000256" key="5">
    <source>
        <dbReference type="ARBA" id="ARBA00022984"/>
    </source>
</evidence>
<dbReference type="GO" id="GO:0009252">
    <property type="term" value="P:peptidoglycan biosynthetic process"/>
    <property type="evidence" value="ECO:0007669"/>
    <property type="project" value="UniProtKB-KW"/>
</dbReference>
<feature type="transmembrane region" description="Helical" evidence="8">
    <location>
        <begin position="419"/>
        <end position="440"/>
    </location>
</feature>
<protein>
    <recommendedName>
        <fullName evidence="11">Lipid II flippase MurJ</fullName>
    </recommendedName>
</protein>
<reference evidence="9 10" key="1">
    <citation type="submission" date="2015-07" db="EMBL/GenBank/DDBJ databases">
        <title>Genome sequence of Levilinea saccharolytica DSM 16555.</title>
        <authorList>
            <person name="Hemp J."/>
            <person name="Ward L.M."/>
            <person name="Pace L.A."/>
            <person name="Fischer W.W."/>
        </authorList>
    </citation>
    <scope>NUCLEOTIDE SEQUENCE [LARGE SCALE GENOMIC DNA]</scope>
    <source>
        <strain evidence="9 10">KIBI-1</strain>
    </source>
</reference>
<feature type="transmembrane region" description="Helical" evidence="8">
    <location>
        <begin position="159"/>
        <end position="180"/>
    </location>
</feature>
<dbReference type="GO" id="GO:0015648">
    <property type="term" value="F:lipid-linked peptidoglycan transporter activity"/>
    <property type="evidence" value="ECO:0007669"/>
    <property type="project" value="TreeGrafter"/>
</dbReference>
<comment type="subcellular location">
    <subcellularLocation>
        <location evidence="1">Cell membrane</location>
        <topology evidence="1">Multi-pass membrane protein</topology>
    </subcellularLocation>
</comment>
<name>A0A0P6XN67_9CHLR</name>
<dbReference type="Pfam" id="PF03023">
    <property type="entry name" value="MurJ"/>
    <property type="match status" value="1"/>
</dbReference>
<evidence type="ECO:0000256" key="6">
    <source>
        <dbReference type="ARBA" id="ARBA00022989"/>
    </source>
</evidence>
<keyword evidence="2" id="KW-1003">Cell membrane</keyword>
<dbReference type="GO" id="GO:0034204">
    <property type="term" value="P:lipid translocation"/>
    <property type="evidence" value="ECO:0007669"/>
    <property type="project" value="TreeGrafter"/>
</dbReference>
<feature type="transmembrane region" description="Helical" evidence="8">
    <location>
        <begin position="243"/>
        <end position="263"/>
    </location>
</feature>
<dbReference type="PRINTS" id="PR01806">
    <property type="entry name" value="VIRFACTRMVIN"/>
</dbReference>
<dbReference type="InterPro" id="IPR051050">
    <property type="entry name" value="Lipid_II_flippase_MurJ/MviN"/>
</dbReference>
<evidence type="ECO:0000313" key="9">
    <source>
        <dbReference type="EMBL" id="KPL81799.1"/>
    </source>
</evidence>
<gene>
    <name evidence="9" type="ORF">ADN01_09410</name>
</gene>
<keyword evidence="7 8" id="KW-0472">Membrane</keyword>
<feature type="transmembrane region" description="Helical" evidence="8">
    <location>
        <begin position="200"/>
        <end position="223"/>
    </location>
</feature>
<dbReference type="PANTHER" id="PTHR47019">
    <property type="entry name" value="LIPID II FLIPPASE MURJ"/>
    <property type="match status" value="1"/>
</dbReference>
<proteinExistence type="predicted"/>
<dbReference type="STRING" id="229921.ADN01_09410"/>
<dbReference type="OrthoDB" id="9804143at2"/>
<evidence type="ECO:0000256" key="4">
    <source>
        <dbReference type="ARBA" id="ARBA00022960"/>
    </source>
</evidence>
<evidence type="ECO:0000313" key="10">
    <source>
        <dbReference type="Proteomes" id="UP000050501"/>
    </source>
</evidence>
<dbReference type="Proteomes" id="UP000050501">
    <property type="component" value="Unassembled WGS sequence"/>
</dbReference>
<dbReference type="GO" id="GO:0008360">
    <property type="term" value="P:regulation of cell shape"/>
    <property type="evidence" value="ECO:0007669"/>
    <property type="project" value="UniProtKB-KW"/>
</dbReference>
<feature type="transmembrane region" description="Helical" evidence="8">
    <location>
        <begin position="51"/>
        <end position="72"/>
    </location>
</feature>
<feature type="transmembrane region" description="Helical" evidence="8">
    <location>
        <begin position="394"/>
        <end position="413"/>
    </location>
</feature>
<organism evidence="9 10">
    <name type="scientific">Levilinea saccharolytica</name>
    <dbReference type="NCBI Taxonomy" id="229921"/>
    <lineage>
        <taxon>Bacteria</taxon>
        <taxon>Bacillati</taxon>
        <taxon>Chloroflexota</taxon>
        <taxon>Anaerolineae</taxon>
        <taxon>Anaerolineales</taxon>
        <taxon>Anaerolineaceae</taxon>
        <taxon>Levilinea</taxon>
    </lineage>
</organism>
<feature type="transmembrane region" description="Helical" evidence="8">
    <location>
        <begin position="363"/>
        <end position="382"/>
    </location>
</feature>
<dbReference type="PANTHER" id="PTHR47019:SF1">
    <property type="entry name" value="LIPID II FLIPPASE MURJ"/>
    <property type="match status" value="1"/>
</dbReference>
<accession>A0A0P6XN67</accession>
<keyword evidence="5" id="KW-0573">Peptidoglycan synthesis</keyword>
<feature type="transmembrane region" description="Helical" evidence="8">
    <location>
        <begin position="505"/>
        <end position="524"/>
    </location>
</feature>
<evidence type="ECO:0000256" key="8">
    <source>
        <dbReference type="SAM" id="Phobius"/>
    </source>
</evidence>
<keyword evidence="6 8" id="KW-1133">Transmembrane helix</keyword>
<evidence type="ECO:0000256" key="3">
    <source>
        <dbReference type="ARBA" id="ARBA00022692"/>
    </source>
</evidence>
<keyword evidence="3 8" id="KW-0812">Transmembrane</keyword>
<evidence type="ECO:0008006" key="11">
    <source>
        <dbReference type="Google" id="ProtNLM"/>
    </source>
</evidence>
<feature type="transmembrane region" description="Helical" evidence="8">
    <location>
        <begin position="84"/>
        <end position="107"/>
    </location>
</feature>